<evidence type="ECO:0000256" key="1">
    <source>
        <dbReference type="SAM" id="MobiDB-lite"/>
    </source>
</evidence>
<dbReference type="EMBL" id="PYHS01000014">
    <property type="protein sequence ID" value="PSR60199.1"/>
    <property type="molecule type" value="Genomic_DNA"/>
</dbReference>
<feature type="region of interest" description="Disordered" evidence="1">
    <location>
        <begin position="1"/>
        <end position="20"/>
    </location>
</feature>
<dbReference type="Proteomes" id="UP000241647">
    <property type="component" value="Unassembled WGS sequence"/>
</dbReference>
<accession>A0A2T2YXN7</accession>
<dbReference type="AlphaFoldDB" id="A0A2T2YXN7"/>
<sequence>MAIGPDCGANADEPGTAAPGPFGVAPAGPFTAAPAGPFAAPACVAAAVAAPGDATAAPGATPSAALPDAWALEVGPPNWPAQPEASDSLAPVGIWWVPLPSHCP</sequence>
<evidence type="ECO:0000313" key="3">
    <source>
        <dbReference type="Proteomes" id="UP000241647"/>
    </source>
</evidence>
<proteinExistence type="predicted"/>
<name>A0A2T2YXN7_9NOCA</name>
<comment type="caution">
    <text evidence="2">The sequence shown here is derived from an EMBL/GenBank/DDBJ whole genome shotgun (WGS) entry which is preliminary data.</text>
</comment>
<organism evidence="2 3">
    <name type="scientific">Nocardia nova</name>
    <dbReference type="NCBI Taxonomy" id="37330"/>
    <lineage>
        <taxon>Bacteria</taxon>
        <taxon>Bacillati</taxon>
        <taxon>Actinomycetota</taxon>
        <taxon>Actinomycetes</taxon>
        <taxon>Mycobacteriales</taxon>
        <taxon>Nocardiaceae</taxon>
        <taxon>Nocardia</taxon>
    </lineage>
</organism>
<protein>
    <submittedName>
        <fullName evidence="2">Uncharacterized protein</fullName>
    </submittedName>
</protein>
<gene>
    <name evidence="2" type="ORF">C8259_24240</name>
</gene>
<reference evidence="2 3" key="1">
    <citation type="submission" date="2018-02" db="EMBL/GenBank/DDBJ databases">
        <title>8 Nocardia nova and 1 Nocardia cyriacigeorgica strain used for evolution to TMP-SMX.</title>
        <authorList>
            <person name="Mehta H."/>
            <person name="Weng J."/>
            <person name="Shamoo Y."/>
        </authorList>
    </citation>
    <scope>NUCLEOTIDE SEQUENCE [LARGE SCALE GENOMIC DNA]</scope>
    <source>
        <strain evidence="2 3">ATCC 33727</strain>
    </source>
</reference>
<evidence type="ECO:0000313" key="2">
    <source>
        <dbReference type="EMBL" id="PSR60199.1"/>
    </source>
</evidence>